<name>A0AAD8AAI9_DIPPU</name>
<keyword evidence="5 8" id="KW-0472">Membrane</keyword>
<reference evidence="9" key="1">
    <citation type="journal article" date="2023" name="IScience">
        <title>Live-bearing cockroach genome reveals convergent evolutionary mechanisms linked to viviparity in insects and beyond.</title>
        <authorList>
            <person name="Fouks B."/>
            <person name="Harrison M.C."/>
            <person name="Mikhailova A.A."/>
            <person name="Marchal E."/>
            <person name="English S."/>
            <person name="Carruthers M."/>
            <person name="Jennings E.C."/>
            <person name="Chiamaka E.L."/>
            <person name="Frigard R.A."/>
            <person name="Pippel M."/>
            <person name="Attardo G.M."/>
            <person name="Benoit J.B."/>
            <person name="Bornberg-Bauer E."/>
            <person name="Tobe S.S."/>
        </authorList>
    </citation>
    <scope>NUCLEOTIDE SEQUENCE</scope>
    <source>
        <strain evidence="9">Stay&amp;Tobe</strain>
    </source>
</reference>
<feature type="transmembrane region" description="Helical" evidence="8">
    <location>
        <begin position="344"/>
        <end position="369"/>
    </location>
</feature>
<evidence type="ECO:0000256" key="1">
    <source>
        <dbReference type="ARBA" id="ARBA00004651"/>
    </source>
</evidence>
<proteinExistence type="predicted"/>
<keyword evidence="10" id="KW-1185">Reference proteome</keyword>
<evidence type="ECO:0000256" key="2">
    <source>
        <dbReference type="ARBA" id="ARBA00022475"/>
    </source>
</evidence>
<dbReference type="PANTHER" id="PTHR42643:SF24">
    <property type="entry name" value="IONOTROPIC RECEPTOR 60A"/>
    <property type="match status" value="1"/>
</dbReference>
<dbReference type="Proteomes" id="UP001233999">
    <property type="component" value="Unassembled WGS sequence"/>
</dbReference>
<comment type="caution">
    <text evidence="9">The sequence shown here is derived from an EMBL/GenBank/DDBJ whole genome shotgun (WGS) entry which is preliminary data.</text>
</comment>
<evidence type="ECO:0000256" key="3">
    <source>
        <dbReference type="ARBA" id="ARBA00022692"/>
    </source>
</evidence>
<keyword evidence="2" id="KW-1003">Cell membrane</keyword>
<dbReference type="InterPro" id="IPR052192">
    <property type="entry name" value="Insect_Ionotropic_Sensory_Rcpt"/>
</dbReference>
<protein>
    <submittedName>
        <fullName evidence="9">Uncharacterized protein</fullName>
    </submittedName>
</protein>
<evidence type="ECO:0000256" key="5">
    <source>
        <dbReference type="ARBA" id="ARBA00023136"/>
    </source>
</evidence>
<gene>
    <name evidence="9" type="ORF">L9F63_013289</name>
</gene>
<dbReference type="PANTHER" id="PTHR42643">
    <property type="entry name" value="IONOTROPIC RECEPTOR 20A-RELATED"/>
    <property type="match status" value="1"/>
</dbReference>
<keyword evidence="3 8" id="KW-0812">Transmembrane</keyword>
<accession>A0AAD8AAI9</accession>
<dbReference type="EMBL" id="JASPKZ010002332">
    <property type="protein sequence ID" value="KAJ9595524.1"/>
    <property type="molecule type" value="Genomic_DNA"/>
</dbReference>
<organism evidence="9 10">
    <name type="scientific">Diploptera punctata</name>
    <name type="common">Pacific beetle cockroach</name>
    <dbReference type="NCBI Taxonomy" id="6984"/>
    <lineage>
        <taxon>Eukaryota</taxon>
        <taxon>Metazoa</taxon>
        <taxon>Ecdysozoa</taxon>
        <taxon>Arthropoda</taxon>
        <taxon>Hexapoda</taxon>
        <taxon>Insecta</taxon>
        <taxon>Pterygota</taxon>
        <taxon>Neoptera</taxon>
        <taxon>Polyneoptera</taxon>
        <taxon>Dictyoptera</taxon>
        <taxon>Blattodea</taxon>
        <taxon>Blaberoidea</taxon>
        <taxon>Blaberidae</taxon>
        <taxon>Diplopterinae</taxon>
        <taxon>Diploptera</taxon>
    </lineage>
</organism>
<dbReference type="GO" id="GO:0005886">
    <property type="term" value="C:plasma membrane"/>
    <property type="evidence" value="ECO:0007669"/>
    <property type="project" value="UniProtKB-SubCell"/>
</dbReference>
<reference evidence="9" key="2">
    <citation type="submission" date="2023-05" db="EMBL/GenBank/DDBJ databases">
        <authorList>
            <person name="Fouks B."/>
        </authorList>
    </citation>
    <scope>NUCLEOTIDE SEQUENCE</scope>
    <source>
        <strain evidence="9">Stay&amp;Tobe</strain>
        <tissue evidence="9">Testes</tissue>
    </source>
</reference>
<comment type="subcellular location">
    <subcellularLocation>
        <location evidence="1">Cell membrane</location>
        <topology evidence="1">Multi-pass membrane protein</topology>
    </subcellularLocation>
</comment>
<evidence type="ECO:0000313" key="10">
    <source>
        <dbReference type="Proteomes" id="UP001233999"/>
    </source>
</evidence>
<evidence type="ECO:0000313" key="9">
    <source>
        <dbReference type="EMBL" id="KAJ9595524.1"/>
    </source>
</evidence>
<keyword evidence="4 8" id="KW-1133">Transmembrane helix</keyword>
<keyword evidence="7" id="KW-0325">Glycoprotein</keyword>
<sequence>MQRLHREEKWSIILKPYTVDWYRFSGEINGCIFLVKKNDFQNRIADFLNMLKNVKSLSIDNSILIVIIDEWLSTTEVREIINVVIANHARYFAIFCRNEKGSYNVFTWNELQRNVFHTRNSIKSIELIATCNSDTGFTKEPFFNREKNIINMESQSFLLKMREFPPFSFSSPHKACYDGMTIRLLSYIGKHMNTSENIFSSGVHKDFNTYGVQYDIHILIENSHICYLYDMASDKYIFYYALNYHWFTQRSEPHDRWASIFRVFTIGTWFFIVSTLISASIIFKVLHSLNLKQDILKTGYKIEHVHPINMYHNKINKYNYLLNLWSILLGMGVNEISEKPSIRIFFMFWIVFSLALSTLYQTFVVSYFFDPGFKYQLNTYEELKDLKYELVFDSNTMLFTFMDIYSGTLYIPEGKMWEWDPIMAAIRYIIDQPNSAMFLSEEMYEYYFKKTCISNEIIDLHKFTSESSQKNSMILVSNPLLKNRIRILMSRLVEAGFPKKILYDIIDPTGKLTSRLSWNLETEYIQMALGHLQSILLLYLIGNLLAFLILILEILIKMRKCKEVK</sequence>
<feature type="transmembrane region" description="Helical" evidence="8">
    <location>
        <begin position="320"/>
        <end position="337"/>
    </location>
</feature>
<evidence type="ECO:0000256" key="4">
    <source>
        <dbReference type="ARBA" id="ARBA00022989"/>
    </source>
</evidence>
<feature type="transmembrane region" description="Helical" evidence="8">
    <location>
        <begin position="260"/>
        <end position="283"/>
    </location>
</feature>
<dbReference type="AlphaFoldDB" id="A0AAD8AAI9"/>
<evidence type="ECO:0000256" key="8">
    <source>
        <dbReference type="SAM" id="Phobius"/>
    </source>
</evidence>
<evidence type="ECO:0000256" key="7">
    <source>
        <dbReference type="ARBA" id="ARBA00023180"/>
    </source>
</evidence>
<feature type="transmembrane region" description="Helical" evidence="8">
    <location>
        <begin position="536"/>
        <end position="556"/>
    </location>
</feature>
<dbReference type="Gene3D" id="1.10.287.70">
    <property type="match status" value="1"/>
</dbReference>
<keyword evidence="6" id="KW-0675">Receptor</keyword>
<evidence type="ECO:0000256" key="6">
    <source>
        <dbReference type="ARBA" id="ARBA00023170"/>
    </source>
</evidence>